<dbReference type="GO" id="GO:0006364">
    <property type="term" value="P:rRNA processing"/>
    <property type="evidence" value="ECO:0007669"/>
    <property type="project" value="InterPro"/>
</dbReference>
<reference evidence="4" key="1">
    <citation type="submission" date="2025-08" db="UniProtKB">
        <authorList>
            <consortium name="Ensembl"/>
        </authorList>
    </citation>
    <scope>IDENTIFICATION</scope>
</reference>
<comment type="similarity">
    <text evidence="2">Belongs to the RRP1 family.</text>
</comment>
<keyword evidence="3" id="KW-0539">Nucleus</keyword>
<keyword evidence="5" id="KW-1185">Reference proteome</keyword>
<evidence type="ECO:0000313" key="5">
    <source>
        <dbReference type="Proteomes" id="UP000694560"/>
    </source>
</evidence>
<protein>
    <submittedName>
        <fullName evidence="4">Uncharacterized protein</fullName>
    </submittedName>
</protein>
<accession>A0A8C5UAV7</accession>
<evidence type="ECO:0000256" key="3">
    <source>
        <dbReference type="ARBA" id="ARBA00023242"/>
    </source>
</evidence>
<comment type="subcellular location">
    <subcellularLocation>
        <location evidence="1">Nucleus</location>
    </subcellularLocation>
</comment>
<dbReference type="InterPro" id="IPR010301">
    <property type="entry name" value="RRP1"/>
</dbReference>
<dbReference type="Ensembl" id="ENSMCST00000018067.1">
    <property type="protein sequence ID" value="ENSMCSP00000017618.1"/>
    <property type="gene ID" value="ENSMCSG00000012379.1"/>
</dbReference>
<reference evidence="4" key="2">
    <citation type="submission" date="2025-09" db="UniProtKB">
        <authorList>
            <consortium name="Ensembl"/>
        </authorList>
    </citation>
    <scope>IDENTIFICATION</scope>
</reference>
<evidence type="ECO:0000313" key="4">
    <source>
        <dbReference type="Ensembl" id="ENSMCSP00000017618.1"/>
    </source>
</evidence>
<organism evidence="4 5">
    <name type="scientific">Malurus cyaneus samueli</name>
    <dbReference type="NCBI Taxonomy" id="2593467"/>
    <lineage>
        <taxon>Eukaryota</taxon>
        <taxon>Metazoa</taxon>
        <taxon>Chordata</taxon>
        <taxon>Craniata</taxon>
        <taxon>Vertebrata</taxon>
        <taxon>Euteleostomi</taxon>
        <taxon>Archelosauria</taxon>
        <taxon>Archosauria</taxon>
        <taxon>Dinosauria</taxon>
        <taxon>Saurischia</taxon>
        <taxon>Theropoda</taxon>
        <taxon>Coelurosauria</taxon>
        <taxon>Aves</taxon>
        <taxon>Neognathae</taxon>
        <taxon>Neoaves</taxon>
        <taxon>Telluraves</taxon>
        <taxon>Australaves</taxon>
        <taxon>Passeriformes</taxon>
        <taxon>Meliphagoidea</taxon>
        <taxon>Maluridae</taxon>
        <taxon>Malurus</taxon>
    </lineage>
</organism>
<evidence type="ECO:0000256" key="1">
    <source>
        <dbReference type="ARBA" id="ARBA00004123"/>
    </source>
</evidence>
<dbReference type="GO" id="GO:0030688">
    <property type="term" value="C:preribosome, small subunit precursor"/>
    <property type="evidence" value="ECO:0007669"/>
    <property type="project" value="InterPro"/>
</dbReference>
<dbReference type="AlphaFoldDB" id="A0A8C5UAV7"/>
<dbReference type="GO" id="GO:0005634">
    <property type="term" value="C:nucleus"/>
    <property type="evidence" value="ECO:0007669"/>
    <property type="project" value="UniProtKB-SubCell"/>
</dbReference>
<evidence type="ECO:0000256" key="2">
    <source>
        <dbReference type="ARBA" id="ARBA00006374"/>
    </source>
</evidence>
<dbReference type="Pfam" id="PF05997">
    <property type="entry name" value="Nop52"/>
    <property type="match status" value="1"/>
</dbReference>
<sequence>MAPAAVQPPEVQFAQRLAANEKRIRDRALKKLRGYIDVRTRRFVCLGEFLHPWVINHSCGVGNASCRSRVRKCWMRRGCALVCWQRPF</sequence>
<proteinExistence type="inferred from homology"/>
<name>A0A8C5UAV7_9PASS</name>
<dbReference type="Proteomes" id="UP000694560">
    <property type="component" value="Unplaced"/>
</dbReference>
<dbReference type="OrthoDB" id="2019504at2759"/>